<protein>
    <submittedName>
        <fullName evidence="1">Uncharacterized protein</fullName>
    </submittedName>
</protein>
<evidence type="ECO:0000313" key="2">
    <source>
        <dbReference type="Proteomes" id="UP000288805"/>
    </source>
</evidence>
<gene>
    <name evidence="1" type="ORF">CK203_087216</name>
</gene>
<dbReference type="EMBL" id="QGNW01002646">
    <property type="protein sequence ID" value="RVW13708.1"/>
    <property type="molecule type" value="Genomic_DNA"/>
</dbReference>
<accession>A0A438BRX9</accession>
<name>A0A438BRX9_VITVI</name>
<evidence type="ECO:0000313" key="1">
    <source>
        <dbReference type="EMBL" id="RVW13708.1"/>
    </source>
</evidence>
<comment type="caution">
    <text evidence="1">The sequence shown here is derived from an EMBL/GenBank/DDBJ whole genome shotgun (WGS) entry which is preliminary data.</text>
</comment>
<organism evidence="1 2">
    <name type="scientific">Vitis vinifera</name>
    <name type="common">Grape</name>
    <dbReference type="NCBI Taxonomy" id="29760"/>
    <lineage>
        <taxon>Eukaryota</taxon>
        <taxon>Viridiplantae</taxon>
        <taxon>Streptophyta</taxon>
        <taxon>Embryophyta</taxon>
        <taxon>Tracheophyta</taxon>
        <taxon>Spermatophyta</taxon>
        <taxon>Magnoliopsida</taxon>
        <taxon>eudicotyledons</taxon>
        <taxon>Gunneridae</taxon>
        <taxon>Pentapetalae</taxon>
        <taxon>rosids</taxon>
        <taxon>Vitales</taxon>
        <taxon>Vitaceae</taxon>
        <taxon>Viteae</taxon>
        <taxon>Vitis</taxon>
    </lineage>
</organism>
<proteinExistence type="predicted"/>
<reference evidence="1 2" key="1">
    <citation type="journal article" date="2018" name="PLoS Genet.">
        <title>Population sequencing reveals clonal diversity and ancestral inbreeding in the grapevine cultivar Chardonnay.</title>
        <authorList>
            <person name="Roach M.J."/>
            <person name="Johnson D.L."/>
            <person name="Bohlmann J."/>
            <person name="van Vuuren H.J."/>
            <person name="Jones S.J."/>
            <person name="Pretorius I.S."/>
            <person name="Schmidt S.A."/>
            <person name="Borneman A.R."/>
        </authorList>
    </citation>
    <scope>NUCLEOTIDE SEQUENCE [LARGE SCALE GENOMIC DNA]</scope>
    <source>
        <strain evidence="2">cv. Chardonnay</strain>
        <tissue evidence="1">Leaf</tissue>
    </source>
</reference>
<sequence length="55" mass="6216">MGNEESPKLILKPLPAELKYAYLEENKKCLVVISSSLTIPLEDCLLEVLKDVRTQ</sequence>
<dbReference type="Proteomes" id="UP000288805">
    <property type="component" value="Unassembled WGS sequence"/>
</dbReference>
<dbReference type="AlphaFoldDB" id="A0A438BRX9"/>